<dbReference type="AlphaFoldDB" id="A0A2S0NGX6"/>
<dbReference type="InterPro" id="IPR000014">
    <property type="entry name" value="PAS"/>
</dbReference>
<dbReference type="PANTHER" id="PTHR44757">
    <property type="entry name" value="DIGUANYLATE CYCLASE DGCP"/>
    <property type="match status" value="1"/>
</dbReference>
<dbReference type="OrthoDB" id="9814202at2"/>
<dbReference type="SUPFAM" id="SSF55785">
    <property type="entry name" value="PYP-like sensor domain (PAS domain)"/>
    <property type="match status" value="5"/>
</dbReference>
<feature type="domain" description="EAL" evidence="2">
    <location>
        <begin position="819"/>
        <end position="1069"/>
    </location>
</feature>
<dbReference type="PROSITE" id="PS50887">
    <property type="entry name" value="GGDEF"/>
    <property type="match status" value="1"/>
</dbReference>
<evidence type="ECO:0000259" key="1">
    <source>
        <dbReference type="PROSITE" id="PS50112"/>
    </source>
</evidence>
<dbReference type="Gene3D" id="3.30.70.270">
    <property type="match status" value="1"/>
</dbReference>
<gene>
    <name evidence="4" type="ORF">C6569_21370</name>
</gene>
<dbReference type="SUPFAM" id="SSF141868">
    <property type="entry name" value="EAL domain-like"/>
    <property type="match status" value="1"/>
</dbReference>
<evidence type="ECO:0000313" key="4">
    <source>
        <dbReference type="EMBL" id="AVO47388.1"/>
    </source>
</evidence>
<dbReference type="SMART" id="SM00052">
    <property type="entry name" value="EAL"/>
    <property type="match status" value="1"/>
</dbReference>
<accession>A0A2S0NGX6</accession>
<dbReference type="CDD" id="cd01949">
    <property type="entry name" value="GGDEF"/>
    <property type="match status" value="1"/>
</dbReference>
<evidence type="ECO:0000259" key="3">
    <source>
        <dbReference type="PROSITE" id="PS50887"/>
    </source>
</evidence>
<keyword evidence="5" id="KW-1185">Reference proteome</keyword>
<dbReference type="FunFam" id="3.30.70.270:FF:000001">
    <property type="entry name" value="Diguanylate cyclase domain protein"/>
    <property type="match status" value="1"/>
</dbReference>
<evidence type="ECO:0000259" key="2">
    <source>
        <dbReference type="PROSITE" id="PS50883"/>
    </source>
</evidence>
<organism evidence="4 5">
    <name type="scientific">Phreatobacter cathodiphilus</name>
    <dbReference type="NCBI Taxonomy" id="1868589"/>
    <lineage>
        <taxon>Bacteria</taxon>
        <taxon>Pseudomonadati</taxon>
        <taxon>Pseudomonadota</taxon>
        <taxon>Alphaproteobacteria</taxon>
        <taxon>Hyphomicrobiales</taxon>
        <taxon>Phreatobacteraceae</taxon>
        <taxon>Phreatobacter</taxon>
    </lineage>
</organism>
<dbReference type="SUPFAM" id="SSF55073">
    <property type="entry name" value="Nucleotide cyclase"/>
    <property type="match status" value="1"/>
</dbReference>
<feature type="domain" description="PAS" evidence="1">
    <location>
        <begin position="132"/>
        <end position="174"/>
    </location>
</feature>
<dbReference type="SMART" id="SM00267">
    <property type="entry name" value="GGDEF"/>
    <property type="match status" value="1"/>
</dbReference>
<dbReference type="Proteomes" id="UP000237889">
    <property type="component" value="Chromosome"/>
</dbReference>
<name>A0A2S0NGX6_9HYPH</name>
<dbReference type="RefSeq" id="WP_106750758.1">
    <property type="nucleotide sequence ID" value="NZ_CP027668.1"/>
</dbReference>
<protein>
    <submittedName>
        <fullName evidence="4">Bifunctional diguanylate cyclase/phosphodiesterase</fullName>
    </submittedName>
</protein>
<dbReference type="NCBIfam" id="TIGR00229">
    <property type="entry name" value="sensory_box"/>
    <property type="match status" value="1"/>
</dbReference>
<dbReference type="InterPro" id="IPR000160">
    <property type="entry name" value="GGDEF_dom"/>
</dbReference>
<dbReference type="Pfam" id="PF00990">
    <property type="entry name" value="GGDEF"/>
    <property type="match status" value="1"/>
</dbReference>
<dbReference type="PANTHER" id="PTHR44757:SF2">
    <property type="entry name" value="BIOFILM ARCHITECTURE MAINTENANCE PROTEIN MBAA"/>
    <property type="match status" value="1"/>
</dbReference>
<dbReference type="InterPro" id="IPR029787">
    <property type="entry name" value="Nucleotide_cyclase"/>
</dbReference>
<dbReference type="PROSITE" id="PS50883">
    <property type="entry name" value="EAL"/>
    <property type="match status" value="1"/>
</dbReference>
<dbReference type="Pfam" id="PF00563">
    <property type="entry name" value="EAL"/>
    <property type="match status" value="1"/>
</dbReference>
<dbReference type="Gene3D" id="3.30.450.20">
    <property type="entry name" value="PAS domain"/>
    <property type="match status" value="5"/>
</dbReference>
<dbReference type="InterPro" id="IPR035919">
    <property type="entry name" value="EAL_sf"/>
</dbReference>
<reference evidence="4 5" key="1">
    <citation type="submission" date="2018-03" db="EMBL/GenBank/DDBJ databases">
        <title>Genome sequencing of Phreatobacter sp.</title>
        <authorList>
            <person name="Kim S.-J."/>
            <person name="Heo J."/>
            <person name="Kwon S.-W."/>
        </authorList>
    </citation>
    <scope>NUCLEOTIDE SEQUENCE [LARGE SCALE GENOMIC DNA]</scope>
    <source>
        <strain evidence="4 5">S-12</strain>
    </source>
</reference>
<dbReference type="Gene3D" id="3.20.20.450">
    <property type="entry name" value="EAL domain"/>
    <property type="match status" value="1"/>
</dbReference>
<dbReference type="SMART" id="SM00091">
    <property type="entry name" value="PAS"/>
    <property type="match status" value="5"/>
</dbReference>
<dbReference type="InterPro" id="IPR052155">
    <property type="entry name" value="Biofilm_reg_signaling"/>
</dbReference>
<dbReference type="PROSITE" id="PS50112">
    <property type="entry name" value="PAS"/>
    <property type="match status" value="1"/>
</dbReference>
<dbReference type="GO" id="GO:0003824">
    <property type="term" value="F:catalytic activity"/>
    <property type="evidence" value="ECO:0007669"/>
    <property type="project" value="UniProtKB-ARBA"/>
</dbReference>
<dbReference type="EMBL" id="CP027668">
    <property type="protein sequence ID" value="AVO47388.1"/>
    <property type="molecule type" value="Genomic_DNA"/>
</dbReference>
<dbReference type="NCBIfam" id="TIGR00254">
    <property type="entry name" value="GGDEF"/>
    <property type="match status" value="1"/>
</dbReference>
<dbReference type="CDD" id="cd01948">
    <property type="entry name" value="EAL"/>
    <property type="match status" value="1"/>
</dbReference>
<dbReference type="InterPro" id="IPR035965">
    <property type="entry name" value="PAS-like_dom_sf"/>
</dbReference>
<feature type="domain" description="GGDEF" evidence="3">
    <location>
        <begin position="678"/>
        <end position="810"/>
    </location>
</feature>
<dbReference type="KEGG" id="phr:C6569_21370"/>
<dbReference type="InterPro" id="IPR001633">
    <property type="entry name" value="EAL_dom"/>
</dbReference>
<evidence type="ECO:0000313" key="5">
    <source>
        <dbReference type="Proteomes" id="UP000237889"/>
    </source>
</evidence>
<sequence>MSRPGVDYRDIALESVDHGFCVFDSSLTIRLSNRRMLDLFGMPEEVASVGASMYGLLRYSAEQDRLDGVPLERAWAERLALLAKGEPFSRRERFADGRTVQISYQPAPEGCWVAIHHDITAQQRLEDELRAQATIFREALENMSHALAVFDASKRLVVCNSRYPAMYGFQPGEVTPGITLKQIFALGLERGIYGGATLEELIDEADRNIAAGKEVARRRRLPDGRWIHTRSRATPNGGWVFTAEDFTERELAIQALNEQHQRFDAALNAMPQALCMFDADHRLIVCNTNYVTLFRADPQVVKAGVSLREIFEHGVQLGSYPGMTADDLVARRLEAVARADGKAYDQPMTDGRIIAVSIEAMEGGGWLGMFEDVTDRRRAERERALAVAAMLEQNILMDATLESMAQGLCVYDRDFRIVVLNRRYRDIYGLGPDEVRPGMTMREVIGRSVAKGAHVVGKSADEICDDFVRTLIENQEPVLQRHLADGRIIAVRAQPMANGGWVATFEDITAQERAALALREQHRRFDAALNNMAHGLCMLDEDLDLIVCNSRYLDMYGMSPEVVRPGVTMRTIVEHSIALGNYTEATPDELLQSYFERLRNGDFLSHRRLADGRIFKVLYHPMPHGGWVAIHEDVTERRKAEEHIVHLAHHDSLTGLPNRVLFRQRMTEGLEDVGRSGAPLALLCLDLDHFKSINDTLGHPVGDGLLTMVAERLGQAVGAAGTIARLGGDEFAILLHRAGRDEAESLARRLVRDMSEPFVVEGHLINTGISVGIALAPEDAATGDHLMKAADLALYRAKSEGRAMFRFFEPQMSERLEARRHLELDLRQALQTNEFHLVFQPQVASADLGLAGFEALIRWNHAFRGAVPPADFIPLAEETGLIRTLGEWVLVEACAEAARWSDSIQVAVNLSPIQFKDRSLVATVRRALAESGLRPGRLELEITEAVLLQRDDVTIAMLHELRALGVRIAMDDFGVGYSSLSYLRSFPFDKIKIDRSFVGDLGQSRDNVAIVRAMADLGASLGIETTAEGVETEDQLAIVRGCGCTHVQGYLVSPPRPAAELPALIASLAAGRRAG</sequence>
<dbReference type="Pfam" id="PF12860">
    <property type="entry name" value="PAS_7"/>
    <property type="match status" value="5"/>
</dbReference>
<proteinExistence type="predicted"/>
<dbReference type="InterPro" id="IPR043128">
    <property type="entry name" value="Rev_trsase/Diguanyl_cyclase"/>
</dbReference>